<reference evidence="3" key="1">
    <citation type="submission" date="2020-11" db="EMBL/GenBank/DDBJ databases">
        <authorList>
            <person name="Whiteford S."/>
        </authorList>
    </citation>
    <scope>NUCLEOTIDE SEQUENCE</scope>
</reference>
<keyword evidence="2" id="KW-0732">Signal</keyword>
<gene>
    <name evidence="3" type="ORF">PLXY2_LOCUS11549</name>
</gene>
<comment type="caution">
    <text evidence="3">The sequence shown here is derived from an EMBL/GenBank/DDBJ whole genome shotgun (WGS) entry which is preliminary data.</text>
</comment>
<evidence type="ECO:0000256" key="1">
    <source>
        <dbReference type="SAM" id="Phobius"/>
    </source>
</evidence>
<evidence type="ECO:0000256" key="2">
    <source>
        <dbReference type="SAM" id="SignalP"/>
    </source>
</evidence>
<dbReference type="Proteomes" id="UP000653454">
    <property type="component" value="Unassembled WGS sequence"/>
</dbReference>
<feature type="transmembrane region" description="Helical" evidence="1">
    <location>
        <begin position="71"/>
        <end position="95"/>
    </location>
</feature>
<evidence type="ECO:0000313" key="4">
    <source>
        <dbReference type="Proteomes" id="UP000653454"/>
    </source>
</evidence>
<sequence>MLLFKCGFLLIPLTIVISVCSQVTNLPKSLDAVLAVLYLASVAIAGKIMYDRFQHINILGSLTTNPGVTCFSNKIASVSACSMFLGFLVHLFLFLFKVDKFSIAAINIFVCAFGTLYMWMQGIVTLYATTLFYDKNLTALRQCLSNVSCLVLVTMATFGTIASILPTNPNGATVAYICLIIASLCSYSVAIMFSIFILSYEKDYKYFAEGLPSDLLLDDGCEYNDAIVCEADGLFRAQELRSHRLLIQGTNNTRKHS</sequence>
<feature type="chain" id="PRO_5035817950" evidence="2">
    <location>
        <begin position="22"/>
        <end position="257"/>
    </location>
</feature>
<dbReference type="EMBL" id="CAJHNJ030000059">
    <property type="protein sequence ID" value="CAG9133265.1"/>
    <property type="molecule type" value="Genomic_DNA"/>
</dbReference>
<keyword evidence="1" id="KW-1133">Transmembrane helix</keyword>
<feature type="signal peptide" evidence="2">
    <location>
        <begin position="1"/>
        <end position="21"/>
    </location>
</feature>
<dbReference type="AlphaFoldDB" id="A0A8S4FXG0"/>
<protein>
    <submittedName>
        <fullName evidence="3">(diamondback moth) hypothetical protein</fullName>
    </submittedName>
</protein>
<accession>A0A8S4FXG0</accession>
<feature type="transmembrane region" description="Helical" evidence="1">
    <location>
        <begin position="32"/>
        <end position="50"/>
    </location>
</feature>
<organism evidence="3 4">
    <name type="scientific">Plutella xylostella</name>
    <name type="common">Diamondback moth</name>
    <name type="synonym">Plutella maculipennis</name>
    <dbReference type="NCBI Taxonomy" id="51655"/>
    <lineage>
        <taxon>Eukaryota</taxon>
        <taxon>Metazoa</taxon>
        <taxon>Ecdysozoa</taxon>
        <taxon>Arthropoda</taxon>
        <taxon>Hexapoda</taxon>
        <taxon>Insecta</taxon>
        <taxon>Pterygota</taxon>
        <taxon>Neoptera</taxon>
        <taxon>Endopterygota</taxon>
        <taxon>Lepidoptera</taxon>
        <taxon>Glossata</taxon>
        <taxon>Ditrysia</taxon>
        <taxon>Yponomeutoidea</taxon>
        <taxon>Plutellidae</taxon>
        <taxon>Plutella</taxon>
    </lineage>
</organism>
<keyword evidence="4" id="KW-1185">Reference proteome</keyword>
<name>A0A8S4FXG0_PLUXY</name>
<evidence type="ECO:0000313" key="3">
    <source>
        <dbReference type="EMBL" id="CAG9133265.1"/>
    </source>
</evidence>
<feature type="transmembrane region" description="Helical" evidence="1">
    <location>
        <begin position="101"/>
        <end position="132"/>
    </location>
</feature>
<proteinExistence type="predicted"/>
<feature type="transmembrane region" description="Helical" evidence="1">
    <location>
        <begin position="173"/>
        <end position="198"/>
    </location>
</feature>
<keyword evidence="1" id="KW-0812">Transmembrane</keyword>
<keyword evidence="1" id="KW-0472">Membrane</keyword>
<feature type="transmembrane region" description="Helical" evidence="1">
    <location>
        <begin position="144"/>
        <end position="167"/>
    </location>
</feature>